<dbReference type="PANTHER" id="PTHR30081">
    <property type="entry name" value="PROTEIN-EXPORT MEMBRANE PROTEIN SEC"/>
    <property type="match status" value="1"/>
</dbReference>
<feature type="transmembrane region" description="Helical" evidence="9">
    <location>
        <begin position="217"/>
        <end position="242"/>
    </location>
</feature>
<protein>
    <recommendedName>
        <fullName evidence="9">Protein-export membrane protein SecF</fullName>
    </recommendedName>
</protein>
<evidence type="ECO:0000313" key="11">
    <source>
        <dbReference type="EMBL" id="NVO66420.1"/>
    </source>
</evidence>
<feature type="domain" description="Protein export membrane protein SecD/SecF C-terminal" evidence="10">
    <location>
        <begin position="104"/>
        <end position="279"/>
    </location>
</feature>
<comment type="caution">
    <text evidence="11">The sequence shown here is derived from an EMBL/GenBank/DDBJ whole genome shotgun (WGS) entry which is preliminary data.</text>
</comment>
<dbReference type="InterPro" id="IPR048634">
    <property type="entry name" value="SecD_SecF_C"/>
</dbReference>
<keyword evidence="2 9" id="KW-0813">Transport</keyword>
<evidence type="ECO:0000259" key="10">
    <source>
        <dbReference type="Pfam" id="PF02355"/>
    </source>
</evidence>
<keyword evidence="8 9" id="KW-0472">Membrane</keyword>
<evidence type="ECO:0000256" key="2">
    <source>
        <dbReference type="ARBA" id="ARBA00022448"/>
    </source>
</evidence>
<evidence type="ECO:0000256" key="4">
    <source>
        <dbReference type="ARBA" id="ARBA00022692"/>
    </source>
</evidence>
<evidence type="ECO:0000256" key="9">
    <source>
        <dbReference type="HAMAP-Rule" id="MF_01464"/>
    </source>
</evidence>
<evidence type="ECO:0000256" key="1">
    <source>
        <dbReference type="ARBA" id="ARBA00004651"/>
    </source>
</evidence>
<dbReference type="SUPFAM" id="SSF82866">
    <property type="entry name" value="Multidrug efflux transporter AcrB transmembrane domain"/>
    <property type="match status" value="1"/>
</dbReference>
<dbReference type="NCBIfam" id="NF006354">
    <property type="entry name" value="PRK08578.1-2"/>
    <property type="match status" value="1"/>
</dbReference>
<keyword evidence="12" id="KW-1185">Reference proteome</keyword>
<dbReference type="GO" id="GO:0005886">
    <property type="term" value="C:plasma membrane"/>
    <property type="evidence" value="ECO:0007669"/>
    <property type="project" value="UniProtKB-SubCell"/>
</dbReference>
<dbReference type="Pfam" id="PF02355">
    <property type="entry name" value="SecD_SecF_C"/>
    <property type="match status" value="1"/>
</dbReference>
<gene>
    <name evidence="9" type="primary">secF</name>
    <name evidence="11" type="ORF">HWN36_03615</name>
</gene>
<organism evidence="11 12">
    <name type="scientific">Methanofollis tationis</name>
    <dbReference type="NCBI Taxonomy" id="81417"/>
    <lineage>
        <taxon>Archaea</taxon>
        <taxon>Methanobacteriati</taxon>
        <taxon>Methanobacteriota</taxon>
        <taxon>Stenosarchaea group</taxon>
        <taxon>Methanomicrobia</taxon>
        <taxon>Methanomicrobiales</taxon>
        <taxon>Methanomicrobiaceae</taxon>
        <taxon>Methanofollis</taxon>
    </lineage>
</organism>
<dbReference type="AlphaFoldDB" id="A0A7K4HNE3"/>
<keyword evidence="6 9" id="KW-1133">Transmembrane helix</keyword>
<dbReference type="GO" id="GO:0006605">
    <property type="term" value="P:protein targeting"/>
    <property type="evidence" value="ECO:0007669"/>
    <property type="project" value="UniProtKB-UniRule"/>
</dbReference>
<evidence type="ECO:0000256" key="6">
    <source>
        <dbReference type="ARBA" id="ARBA00022989"/>
    </source>
</evidence>
<dbReference type="RefSeq" id="WP_176788118.1">
    <property type="nucleotide sequence ID" value="NZ_JABXWR010000001.1"/>
</dbReference>
<evidence type="ECO:0000256" key="8">
    <source>
        <dbReference type="ARBA" id="ARBA00023136"/>
    </source>
</evidence>
<comment type="similarity">
    <text evidence="9">Belongs to the SecD/SecF family. SecF subfamily.</text>
</comment>
<dbReference type="Proteomes" id="UP000570823">
    <property type="component" value="Unassembled WGS sequence"/>
</dbReference>
<name>A0A7K4HNE3_9EURY</name>
<accession>A0A7K4HNE3</accession>
<dbReference type="EMBL" id="JABXWR010000001">
    <property type="protein sequence ID" value="NVO66420.1"/>
    <property type="molecule type" value="Genomic_DNA"/>
</dbReference>
<feature type="transmembrane region" description="Helical" evidence="9">
    <location>
        <begin position="154"/>
        <end position="178"/>
    </location>
</feature>
<comment type="subunit">
    <text evidence="9">Part of the protein translocation apparatus. Forms a complex with SecD.</text>
</comment>
<dbReference type="InterPro" id="IPR022813">
    <property type="entry name" value="SecD/SecF_arch_bac"/>
</dbReference>
<dbReference type="InterPro" id="IPR024921">
    <property type="entry name" value="SecF_arc"/>
</dbReference>
<feature type="transmembrane region" description="Helical" evidence="9">
    <location>
        <begin position="128"/>
        <end position="147"/>
    </location>
</feature>
<feature type="transmembrane region" description="Helical" evidence="9">
    <location>
        <begin position="248"/>
        <end position="274"/>
    </location>
</feature>
<comment type="subcellular location">
    <subcellularLocation>
        <location evidence="1 9">Cell membrane</location>
        <topology evidence="1 9">Multi-pass membrane protein</topology>
    </subcellularLocation>
</comment>
<comment type="function">
    <text evidence="9">Involved in protein export.</text>
</comment>
<dbReference type="OrthoDB" id="85411at2157"/>
<dbReference type="Gene3D" id="1.20.1640.10">
    <property type="entry name" value="Multidrug efflux transporter AcrB transmembrane domain"/>
    <property type="match status" value="1"/>
</dbReference>
<sequence>MGFATYDVNKYPPKQMVAVPLIVLLLALGLLAVNWAITGMPITPGIDFAGGTAVTIITDDGVAEIESYFSGFPLESVGEGLGGGKYLKFGPMSDDQYRALSQMVSDRYPEAKIDQIGEAFGAALQQQALIALVFSFIGMALVVFIAFRSFVPSVAIVLSAFSDIAITAAIMNVVGIPLTLSTTAALLMLIGYSVDSDVLLTTRLLKRQGKIEEKLSGAYRTGIIMTTTTIAAVIAMLVVTAIGQVEVIFQIAAVLLIGLFVDLMNTWVLNAGILKDYAMKQGRRT</sequence>
<evidence type="ECO:0000256" key="5">
    <source>
        <dbReference type="ARBA" id="ARBA00022927"/>
    </source>
</evidence>
<reference evidence="11 12" key="1">
    <citation type="submission" date="2020-06" db="EMBL/GenBank/DDBJ databases">
        <title>Methanofollis fontis sp. nov., a methanogen isolated from marine sediments near a cold seep at Four-Way Closure Ridge offshore southwestern Taiwan.</title>
        <authorList>
            <person name="Chen S.-C."/>
            <person name="Teng N.-H."/>
            <person name="Lin Y.-S."/>
            <person name="Lai M.-C."/>
            <person name="Chen H.-H."/>
            <person name="Wang C.-C."/>
        </authorList>
    </citation>
    <scope>NUCLEOTIDE SEQUENCE [LARGE SCALE GENOMIC DNA]</scope>
    <source>
        <strain evidence="11 12">DSM 2702</strain>
    </source>
</reference>
<dbReference type="PANTHER" id="PTHR30081:SF8">
    <property type="entry name" value="PROTEIN TRANSLOCASE SUBUNIT SECF"/>
    <property type="match status" value="1"/>
</dbReference>
<evidence type="ECO:0000313" key="12">
    <source>
        <dbReference type="Proteomes" id="UP000570823"/>
    </source>
</evidence>
<evidence type="ECO:0000256" key="7">
    <source>
        <dbReference type="ARBA" id="ARBA00023010"/>
    </source>
</evidence>
<dbReference type="HAMAP" id="MF_01464_A">
    <property type="entry name" value="SecF_A"/>
    <property type="match status" value="1"/>
</dbReference>
<keyword evidence="4 9" id="KW-0812">Transmembrane</keyword>
<evidence type="ECO:0000256" key="3">
    <source>
        <dbReference type="ARBA" id="ARBA00022475"/>
    </source>
</evidence>
<dbReference type="GO" id="GO:0065002">
    <property type="term" value="P:intracellular protein transmembrane transport"/>
    <property type="evidence" value="ECO:0007669"/>
    <property type="project" value="UniProtKB-UniRule"/>
</dbReference>
<feature type="transmembrane region" description="Helical" evidence="9">
    <location>
        <begin position="16"/>
        <end position="37"/>
    </location>
</feature>
<keyword evidence="5 9" id="KW-0653">Protein transport</keyword>
<keyword evidence="7 9" id="KW-0811">Translocation</keyword>
<comment type="caution">
    <text evidence="9">Lacks conserved residue(s) required for the propagation of feature annotation.</text>
</comment>
<proteinExistence type="inferred from homology"/>
<keyword evidence="3 9" id="KW-1003">Cell membrane</keyword>